<accession>A0A4W5RG38</accession>
<keyword evidence="5 11" id="KW-0418">Kinase</keyword>
<dbReference type="Pfam" id="PF02518">
    <property type="entry name" value="HATPase_c"/>
    <property type="match status" value="1"/>
</dbReference>
<dbReference type="Pfam" id="PF10436">
    <property type="entry name" value="BCDHK_Adom3"/>
    <property type="match status" value="1"/>
</dbReference>
<comment type="subcellular location">
    <subcellularLocation>
        <location evidence="1 11">Mitochondrion matrix</location>
    </subcellularLocation>
</comment>
<feature type="domain" description="Histidine kinase" evidence="12">
    <location>
        <begin position="233"/>
        <end position="357"/>
    </location>
</feature>
<evidence type="ECO:0000256" key="8">
    <source>
        <dbReference type="ARBA" id="ARBA00023128"/>
    </source>
</evidence>
<evidence type="ECO:0000256" key="2">
    <source>
        <dbReference type="ARBA" id="ARBA00006155"/>
    </source>
</evidence>
<evidence type="ECO:0000313" key="14">
    <source>
        <dbReference type="Proteomes" id="UP000314982"/>
    </source>
</evidence>
<evidence type="ECO:0000256" key="5">
    <source>
        <dbReference type="ARBA" id="ARBA00022777"/>
    </source>
</evidence>
<dbReference type="InterPro" id="IPR039028">
    <property type="entry name" value="BCKD/PDK"/>
</dbReference>
<reference evidence="14" key="1">
    <citation type="submission" date="2018-06" db="EMBL/GenBank/DDBJ databases">
        <title>Genome assembly of Danube salmon.</title>
        <authorList>
            <person name="Macqueen D.J."/>
            <person name="Gundappa M.K."/>
        </authorList>
    </citation>
    <scope>NUCLEOTIDE SEQUENCE [LARGE SCALE GENOMIC DNA]</scope>
</reference>
<reference evidence="13" key="2">
    <citation type="submission" date="2025-08" db="UniProtKB">
        <authorList>
            <consortium name="Ensembl"/>
        </authorList>
    </citation>
    <scope>IDENTIFICATION</scope>
</reference>
<protein>
    <recommendedName>
        <fullName evidence="11">Protein-serine/threonine kinase</fullName>
        <ecNumber evidence="11">2.7.11.-</ecNumber>
    </recommendedName>
</protein>
<dbReference type="InterPro" id="IPR018955">
    <property type="entry name" value="BCDHK/PDK_N"/>
</dbReference>
<dbReference type="Gene3D" id="3.30.565.10">
    <property type="entry name" value="Histidine kinase-like ATPase, C-terminal domain"/>
    <property type="match status" value="1"/>
</dbReference>
<evidence type="ECO:0000256" key="7">
    <source>
        <dbReference type="ARBA" id="ARBA00022946"/>
    </source>
</evidence>
<evidence type="ECO:0000313" key="13">
    <source>
        <dbReference type="Ensembl" id="ENSHHUP00000085275.1"/>
    </source>
</evidence>
<keyword evidence="8 11" id="KW-0496">Mitochondrion</keyword>
<evidence type="ECO:0000256" key="11">
    <source>
        <dbReference type="RuleBase" id="RU366032"/>
    </source>
</evidence>
<dbReference type="Gene3D" id="1.20.140.20">
    <property type="entry name" value="Alpha-ketoacid/pyruvate dehydrogenase kinase, N-terminal domain"/>
    <property type="match status" value="1"/>
</dbReference>
<dbReference type="GO" id="GO:0010906">
    <property type="term" value="P:regulation of glucose metabolic process"/>
    <property type="evidence" value="ECO:0007669"/>
    <property type="project" value="TreeGrafter"/>
</dbReference>
<dbReference type="SUPFAM" id="SSF55874">
    <property type="entry name" value="ATPase domain of HSP90 chaperone/DNA topoisomerase II/histidine kinase"/>
    <property type="match status" value="1"/>
</dbReference>
<evidence type="ECO:0000256" key="10">
    <source>
        <dbReference type="ARBA" id="ARBA00048201"/>
    </source>
</evidence>
<keyword evidence="6 11" id="KW-0067">ATP-binding</keyword>
<evidence type="ECO:0000259" key="12">
    <source>
        <dbReference type="PROSITE" id="PS50109"/>
    </source>
</evidence>
<evidence type="ECO:0000256" key="3">
    <source>
        <dbReference type="ARBA" id="ARBA00022679"/>
    </source>
</evidence>
<dbReference type="GO" id="GO:0005524">
    <property type="term" value="F:ATP binding"/>
    <property type="evidence" value="ECO:0007669"/>
    <property type="project" value="UniProtKB-UniRule"/>
</dbReference>
<dbReference type="FunFam" id="3.30.565.10:FF:000007">
    <property type="entry name" value="Mitochondrial pyruvate dehydrogenase kinase isoform 2"/>
    <property type="match status" value="1"/>
</dbReference>
<dbReference type="Proteomes" id="UP000314982">
    <property type="component" value="Unassembled WGS sequence"/>
</dbReference>
<evidence type="ECO:0000256" key="6">
    <source>
        <dbReference type="ARBA" id="ARBA00022840"/>
    </source>
</evidence>
<reference evidence="13" key="3">
    <citation type="submission" date="2025-09" db="UniProtKB">
        <authorList>
            <consortium name="Ensembl"/>
        </authorList>
    </citation>
    <scope>IDENTIFICATION</scope>
</reference>
<comment type="similarity">
    <text evidence="2 11">Belongs to the PDK/BCKDK protein kinase family.</text>
</comment>
<dbReference type="GeneTree" id="ENSGT01030000234646"/>
<sequence length="401" mass="45798">RLRDWRLLNSSIPKQALVDRFSKFSPSPLSMKQFIDFGSANACEKTSFVFLRQELPVRLANIMKEIDFLPDKLLSTPSLQLLQSWYMGFLEKEPDDKKILKKFTETLVNIRNRHNNVVPTMAQGVVEYKDAFGSDPVTNQNVQYFLDRFYMSRISTRMIMNQHSLIFDGSANPAHPKHIGTIDPDCDVTEVVKDAFDSSKMLCEQYYLTSPEIDITQVNANGPDQPLRIVYVPSHLYHMLFELFKNAMRATVETHEMALHLPPVKVRVSLGSEDLTIKISDRGGGVPLRKIERLFSYMYSTAPSPVDIDNSRNAPLAGFGYGLPISRLYAKYFQGDLQLYSMEGYGTSAVIYLKALSSESVERLPVYNQSAIRHYQTSNEADDWCMPSKDPKKLGKYERRS</sequence>
<name>A0A4W5RG38_9TELE</name>
<dbReference type="Ensembl" id="ENSHHUT00000087942.1">
    <property type="protein sequence ID" value="ENSHHUP00000085275.1"/>
    <property type="gene ID" value="ENSHHUG00000049383.1"/>
</dbReference>
<organism evidence="13 14">
    <name type="scientific">Hucho hucho</name>
    <name type="common">huchen</name>
    <dbReference type="NCBI Taxonomy" id="62062"/>
    <lineage>
        <taxon>Eukaryota</taxon>
        <taxon>Metazoa</taxon>
        <taxon>Chordata</taxon>
        <taxon>Craniata</taxon>
        <taxon>Vertebrata</taxon>
        <taxon>Euteleostomi</taxon>
        <taxon>Actinopterygii</taxon>
        <taxon>Neopterygii</taxon>
        <taxon>Teleostei</taxon>
        <taxon>Protacanthopterygii</taxon>
        <taxon>Salmoniformes</taxon>
        <taxon>Salmonidae</taxon>
        <taxon>Salmoninae</taxon>
        <taxon>Hucho</taxon>
    </lineage>
</organism>
<dbReference type="AlphaFoldDB" id="A0A4W5RG38"/>
<dbReference type="InterPro" id="IPR005467">
    <property type="entry name" value="His_kinase_dom"/>
</dbReference>
<dbReference type="FunFam" id="1.20.140.20:FF:000001">
    <property type="entry name" value="[Pyruvate dehydrogenase (acetyl-transferring)] kinase isozyme 2, mitochondrial"/>
    <property type="match status" value="1"/>
</dbReference>
<dbReference type="PANTHER" id="PTHR11947:SF22">
    <property type="entry name" value="[PYRUVATE DEHYDROGENASE (ACETYL-TRANSFERRING)] KINASE ISOZYME 4, MITOCHONDRIAL"/>
    <property type="match status" value="1"/>
</dbReference>
<keyword evidence="4 11" id="KW-0547">Nucleotide-binding</keyword>
<dbReference type="InterPro" id="IPR003594">
    <property type="entry name" value="HATPase_dom"/>
</dbReference>
<proteinExistence type="inferred from homology"/>
<dbReference type="EC" id="2.7.11.-" evidence="11"/>
<dbReference type="CDD" id="cd16929">
    <property type="entry name" value="HATPase_PDK-like"/>
    <property type="match status" value="1"/>
</dbReference>
<keyword evidence="3 11" id="KW-0808">Transferase</keyword>
<dbReference type="GO" id="GO:0004740">
    <property type="term" value="F:pyruvate dehydrogenase (acetyl-transferring) kinase activity"/>
    <property type="evidence" value="ECO:0007669"/>
    <property type="project" value="UniProtKB-EC"/>
</dbReference>
<dbReference type="PROSITE" id="PS50109">
    <property type="entry name" value="HIS_KIN"/>
    <property type="match status" value="1"/>
</dbReference>
<keyword evidence="7" id="KW-0809">Transit peptide</keyword>
<dbReference type="InterPro" id="IPR036784">
    <property type="entry name" value="AK/P_DHK_N_sf"/>
</dbReference>
<keyword evidence="14" id="KW-1185">Reference proteome</keyword>
<dbReference type="SUPFAM" id="SSF69012">
    <property type="entry name" value="alpha-ketoacid dehydrogenase kinase, N-terminal domain"/>
    <property type="match status" value="1"/>
</dbReference>
<dbReference type="InterPro" id="IPR036890">
    <property type="entry name" value="HATPase_C_sf"/>
</dbReference>
<dbReference type="SMART" id="SM00387">
    <property type="entry name" value="HATPase_c"/>
    <property type="match status" value="1"/>
</dbReference>
<evidence type="ECO:0000256" key="1">
    <source>
        <dbReference type="ARBA" id="ARBA00004305"/>
    </source>
</evidence>
<dbReference type="GO" id="GO:0005759">
    <property type="term" value="C:mitochondrial matrix"/>
    <property type="evidence" value="ECO:0007669"/>
    <property type="project" value="UniProtKB-SubCell"/>
</dbReference>
<comment type="catalytic activity">
    <reaction evidence="10">
        <text>L-seryl-[pyruvate dehydrogenase E1 alpha subunit] + ATP = O-phospho-L-seryl-[pyruvate dehydrogenase E1 alpha subunit] + ADP + H(+)</text>
        <dbReference type="Rhea" id="RHEA:23052"/>
        <dbReference type="Rhea" id="RHEA-COMP:13689"/>
        <dbReference type="Rhea" id="RHEA-COMP:13690"/>
        <dbReference type="ChEBI" id="CHEBI:15378"/>
        <dbReference type="ChEBI" id="CHEBI:29999"/>
        <dbReference type="ChEBI" id="CHEBI:30616"/>
        <dbReference type="ChEBI" id="CHEBI:83421"/>
        <dbReference type="ChEBI" id="CHEBI:456216"/>
        <dbReference type="EC" id="2.7.11.2"/>
    </reaction>
</comment>
<evidence type="ECO:0000256" key="9">
    <source>
        <dbReference type="ARBA" id="ARBA00038845"/>
    </source>
</evidence>
<comment type="subunit">
    <text evidence="9">Homodimer. Interacts with the pyruvate dehydrogenase complex subunit DLAT, and is part of the multimeric pyruvate dehydrogenase complex that contains multiple copies of pyruvate dehydrogenase (E1), dihydrolipoamide acetyltransferase (DLAT, E2) and lipoamide dehydrogenase (DLD, E3).</text>
</comment>
<evidence type="ECO:0000256" key="4">
    <source>
        <dbReference type="ARBA" id="ARBA00022741"/>
    </source>
</evidence>
<dbReference type="PANTHER" id="PTHR11947">
    <property type="entry name" value="PYRUVATE DEHYDROGENASE KINASE"/>
    <property type="match status" value="1"/>
</dbReference>